<sequence>MKKIIYFLILTLLFNCKTENKKDKKSQEIIENKQDWIFIENLKNRKKIDVTELKLIKSNIISDEIKAIISNDSVQILEYRKVGSDEYQEENCTVIDYRNNTDFKSMMHSYTLSSLKNEIENGEYVYKNDLKNKTENTYKLLENTYFRINSYKDNPIINSGGIYYPIYLNNNAITFTYMDGIDVSYFSKIEKTKNETFIYHLGENKFYEIKILDNNSMLQIWKDQDNSYTLLAPLKTVLKLPLLETIYTEMDYSFEGFDTINLEQIFNSDTN</sequence>
<accession>A0A1K1QP14</accession>
<reference evidence="2" key="1">
    <citation type="submission" date="2016-11" db="EMBL/GenBank/DDBJ databases">
        <authorList>
            <person name="Varghese N."/>
            <person name="Submissions S."/>
        </authorList>
    </citation>
    <scope>NUCLEOTIDE SEQUENCE [LARGE SCALE GENOMIC DNA]</scope>
    <source>
        <strain evidence="2">DSM 24786</strain>
    </source>
</reference>
<dbReference type="Proteomes" id="UP000183257">
    <property type="component" value="Unassembled WGS sequence"/>
</dbReference>
<gene>
    <name evidence="1" type="ORF">SAMN05660313_02829</name>
</gene>
<dbReference type="OrthoDB" id="1523860at2"/>
<evidence type="ECO:0000313" key="2">
    <source>
        <dbReference type="Proteomes" id="UP000183257"/>
    </source>
</evidence>
<evidence type="ECO:0000313" key="1">
    <source>
        <dbReference type="EMBL" id="SFW61417.1"/>
    </source>
</evidence>
<dbReference type="RefSeq" id="WP_072304453.1">
    <property type="nucleotide sequence ID" value="NZ_FPIY01000004.1"/>
</dbReference>
<dbReference type="EMBL" id="FPIY01000004">
    <property type="protein sequence ID" value="SFW61417.1"/>
    <property type="molecule type" value="Genomic_DNA"/>
</dbReference>
<protein>
    <submittedName>
        <fullName evidence="1">Uncharacterized protein</fullName>
    </submittedName>
</protein>
<name>A0A1K1QP14_9FLAO</name>
<keyword evidence="2" id="KW-1185">Reference proteome</keyword>
<proteinExistence type="predicted"/>
<dbReference type="AlphaFoldDB" id="A0A1K1QP14"/>
<organism evidence="1 2">
    <name type="scientific">Cellulophaga fucicola</name>
    <dbReference type="NCBI Taxonomy" id="76595"/>
    <lineage>
        <taxon>Bacteria</taxon>
        <taxon>Pseudomonadati</taxon>
        <taxon>Bacteroidota</taxon>
        <taxon>Flavobacteriia</taxon>
        <taxon>Flavobacteriales</taxon>
        <taxon>Flavobacteriaceae</taxon>
        <taxon>Cellulophaga</taxon>
    </lineage>
</organism>